<evidence type="ECO:0000313" key="5">
    <source>
        <dbReference type="Proteomes" id="UP000037397"/>
    </source>
</evidence>
<dbReference type="InterPro" id="IPR047296">
    <property type="entry name" value="GIY-YIG_UvrC_Cho"/>
</dbReference>
<feature type="domain" description="GIY-YIG" evidence="3">
    <location>
        <begin position="225"/>
        <end position="303"/>
    </location>
</feature>
<dbReference type="PATRIC" id="fig|1631356.3.peg.1338"/>
<dbReference type="GO" id="GO:0006260">
    <property type="term" value="P:DNA replication"/>
    <property type="evidence" value="ECO:0007669"/>
    <property type="project" value="InterPro"/>
</dbReference>
<keyword evidence="5" id="KW-1185">Reference proteome</keyword>
<dbReference type="SMART" id="SM00479">
    <property type="entry name" value="EXOIII"/>
    <property type="match status" value="1"/>
</dbReference>
<dbReference type="GO" id="GO:0004527">
    <property type="term" value="F:exonuclease activity"/>
    <property type="evidence" value="ECO:0007669"/>
    <property type="project" value="UniProtKB-KW"/>
</dbReference>
<dbReference type="CDD" id="cd06127">
    <property type="entry name" value="DEDDh"/>
    <property type="match status" value="1"/>
</dbReference>
<dbReference type="GO" id="GO:0003677">
    <property type="term" value="F:DNA binding"/>
    <property type="evidence" value="ECO:0007669"/>
    <property type="project" value="InterPro"/>
</dbReference>
<dbReference type="SUPFAM" id="SSF82771">
    <property type="entry name" value="GIY-YIG endonuclease"/>
    <property type="match status" value="1"/>
</dbReference>
<dbReference type="PANTHER" id="PTHR30562:SF1">
    <property type="entry name" value="UVRABC SYSTEM PROTEIN C"/>
    <property type="match status" value="1"/>
</dbReference>
<dbReference type="InterPro" id="IPR036397">
    <property type="entry name" value="RNaseH_sf"/>
</dbReference>
<dbReference type="PROSITE" id="PS50164">
    <property type="entry name" value="GIY_YIG"/>
    <property type="match status" value="1"/>
</dbReference>
<keyword evidence="1" id="KW-0378">Hydrolase</keyword>
<dbReference type="AlphaFoldDB" id="A0A0L6CHA8"/>
<dbReference type="EMBL" id="LAIR01000002">
    <property type="protein sequence ID" value="KNX36950.1"/>
    <property type="molecule type" value="Genomic_DNA"/>
</dbReference>
<reference evidence="5" key="1">
    <citation type="submission" date="2015-03" db="EMBL/GenBank/DDBJ databases">
        <title>Luteipulveratus halotolerans sp. nov., a novel actinobacterium (Dermacoccaceae) from Sarawak, Malaysia.</title>
        <authorList>
            <person name="Juboi H."/>
            <person name="Basik A."/>
            <person name="Shamsul S.S."/>
            <person name="Arnold P."/>
            <person name="Schmitt E.K."/>
            <person name="Sanglier J.-J."/>
            <person name="Yeo T."/>
        </authorList>
    </citation>
    <scope>NUCLEOTIDE SEQUENCE [LARGE SCALE GENOMIC DNA]</scope>
    <source>
        <strain evidence="5">C296001</strain>
    </source>
</reference>
<evidence type="ECO:0000259" key="2">
    <source>
        <dbReference type="PROSITE" id="PS50151"/>
    </source>
</evidence>
<dbReference type="NCBIfam" id="NF005905">
    <property type="entry name" value="PRK07883.1-3"/>
    <property type="match status" value="1"/>
</dbReference>
<dbReference type="SUPFAM" id="SSF53098">
    <property type="entry name" value="Ribonuclease H-like"/>
    <property type="match status" value="1"/>
</dbReference>
<name>A0A0L6CHA8_9MICO</name>
<dbReference type="Gene3D" id="3.40.1440.10">
    <property type="entry name" value="GIY-YIG endonuclease"/>
    <property type="match status" value="1"/>
</dbReference>
<evidence type="ECO:0000256" key="1">
    <source>
        <dbReference type="ARBA" id="ARBA00022839"/>
    </source>
</evidence>
<dbReference type="Proteomes" id="UP000037397">
    <property type="component" value="Unassembled WGS sequence"/>
</dbReference>
<dbReference type="STRING" id="1631356.VV01_06960"/>
<feature type="domain" description="UVR" evidence="2">
    <location>
        <begin position="413"/>
        <end position="448"/>
    </location>
</feature>
<dbReference type="InterPro" id="IPR006054">
    <property type="entry name" value="DnaQ"/>
</dbReference>
<sequence>MPSSKAPLAIQATFDDLGTPLRDVTFVVVDLETTGGSATASEITEVGAVKVRGGEVLGEFQTLVNPGLPIPAFISVLTGITDRMVASAPRIDTVLPAFLEFAHDTVLVAHNAPFDVTFLKVNAERLGLPWPGHRVVDTAHLARQLVTRDEAPNRKLSSLAQLFGAATTPDHRALHDARATVDVLHALLGRVGNLGVHTLEELGSFTSRVSPQQRRKRFLADGLPSAPGVYVFKDSQQRPLYVGTSVDIRRRVRSYFTASEQRTRMAEMVGIAETVTPIVCATPLEAEVRELRLIAEHKPRYNRRSRFPEKSVWVKLTVEAFPRLSVVKDVRDDGAQYAGPFGSRAQATEAIAALHEVVPLRQCTARLSTRGQGKACALADIGRCGAPCTGEQSVESYGDVVARATEALAGDARAVVEALEQRMSRLADKERFEDAGHLRDRLMALVRAAARAQRIAPLAASPEVVAARRRDDGGWEVVCVRHGRLAGTTITPRGADPMPAIEALRAGAEIVPPPVAPAPAALPEETEKVLRWLEAPGVRIVHLDGEWTCPMHGAGAARDRLEPLLRSRGEVAGFGEVPGRFETRPAAAVPSAG</sequence>
<dbReference type="NCBIfam" id="NF005907">
    <property type="entry name" value="PRK07883.1-5"/>
    <property type="match status" value="1"/>
</dbReference>
<dbReference type="InterPro" id="IPR001943">
    <property type="entry name" value="UVR_dom"/>
</dbReference>
<dbReference type="PANTHER" id="PTHR30562">
    <property type="entry name" value="UVRC/OXIDOREDUCTASE"/>
    <property type="match status" value="1"/>
</dbReference>
<dbReference type="OrthoDB" id="9803913at2"/>
<keyword evidence="4" id="KW-0255">Endonuclease</keyword>
<dbReference type="GO" id="GO:0004519">
    <property type="term" value="F:endonuclease activity"/>
    <property type="evidence" value="ECO:0007669"/>
    <property type="project" value="UniProtKB-KW"/>
</dbReference>
<accession>A0A0L6CHA8</accession>
<dbReference type="Pfam" id="PF00929">
    <property type="entry name" value="RNase_T"/>
    <property type="match status" value="1"/>
</dbReference>
<gene>
    <name evidence="4" type="ORF">VV01_06960</name>
</gene>
<dbReference type="InterPro" id="IPR050066">
    <property type="entry name" value="UvrABC_protein_C"/>
</dbReference>
<dbReference type="Pfam" id="PF02151">
    <property type="entry name" value="UVR"/>
    <property type="match status" value="1"/>
</dbReference>
<evidence type="ECO:0000313" key="4">
    <source>
        <dbReference type="EMBL" id="KNX36950.1"/>
    </source>
</evidence>
<dbReference type="GO" id="GO:0009380">
    <property type="term" value="C:excinuclease repair complex"/>
    <property type="evidence" value="ECO:0007669"/>
    <property type="project" value="TreeGrafter"/>
</dbReference>
<protein>
    <submittedName>
        <fullName evidence="4">Endonuclease</fullName>
    </submittedName>
</protein>
<dbReference type="InterPro" id="IPR012337">
    <property type="entry name" value="RNaseH-like_sf"/>
</dbReference>
<dbReference type="FunFam" id="3.30.420.10:FF:000045">
    <property type="entry name" value="3'-5' exonuclease DinG"/>
    <property type="match status" value="1"/>
</dbReference>
<dbReference type="InterPro" id="IPR013520">
    <property type="entry name" value="Ribonucl_H"/>
</dbReference>
<dbReference type="Pfam" id="PF01541">
    <property type="entry name" value="GIY-YIG"/>
    <property type="match status" value="1"/>
</dbReference>
<dbReference type="SUPFAM" id="SSF46600">
    <property type="entry name" value="C-terminal UvrC-binding domain of UvrB"/>
    <property type="match status" value="1"/>
</dbReference>
<dbReference type="InterPro" id="IPR000305">
    <property type="entry name" value="GIY-YIG_endonuc"/>
</dbReference>
<evidence type="ECO:0000259" key="3">
    <source>
        <dbReference type="PROSITE" id="PS50164"/>
    </source>
</evidence>
<dbReference type="Gene3D" id="3.30.420.10">
    <property type="entry name" value="Ribonuclease H-like superfamily/Ribonuclease H"/>
    <property type="match status" value="1"/>
</dbReference>
<dbReference type="PROSITE" id="PS50151">
    <property type="entry name" value="UVR"/>
    <property type="match status" value="1"/>
</dbReference>
<proteinExistence type="predicted"/>
<dbReference type="InterPro" id="IPR036876">
    <property type="entry name" value="UVR_dom_sf"/>
</dbReference>
<comment type="caution">
    <text evidence="4">The sequence shown here is derived from an EMBL/GenBank/DDBJ whole genome shotgun (WGS) entry which is preliminary data.</text>
</comment>
<dbReference type="NCBIfam" id="TIGR00573">
    <property type="entry name" value="dnaq"/>
    <property type="match status" value="1"/>
</dbReference>
<dbReference type="RefSeq" id="WP_050669256.1">
    <property type="nucleotide sequence ID" value="NZ_LAIR01000002.1"/>
</dbReference>
<dbReference type="GO" id="GO:0006289">
    <property type="term" value="P:nucleotide-excision repair"/>
    <property type="evidence" value="ECO:0007669"/>
    <property type="project" value="InterPro"/>
</dbReference>
<dbReference type="InterPro" id="IPR035901">
    <property type="entry name" value="GIY-YIG_endonuc_sf"/>
</dbReference>
<keyword evidence="1" id="KW-0269">Exonuclease</keyword>
<dbReference type="GO" id="GO:0003887">
    <property type="term" value="F:DNA-directed DNA polymerase activity"/>
    <property type="evidence" value="ECO:0007669"/>
    <property type="project" value="InterPro"/>
</dbReference>
<organism evidence="4 5">
    <name type="scientific">Luteipulveratus halotolerans</name>
    <dbReference type="NCBI Taxonomy" id="1631356"/>
    <lineage>
        <taxon>Bacteria</taxon>
        <taxon>Bacillati</taxon>
        <taxon>Actinomycetota</taxon>
        <taxon>Actinomycetes</taxon>
        <taxon>Micrococcales</taxon>
        <taxon>Dermacoccaceae</taxon>
        <taxon>Luteipulveratus</taxon>
    </lineage>
</organism>
<dbReference type="SMART" id="SM00465">
    <property type="entry name" value="GIYc"/>
    <property type="match status" value="1"/>
</dbReference>
<dbReference type="CDD" id="cd10434">
    <property type="entry name" value="GIY-YIG_UvrC_Cho"/>
    <property type="match status" value="1"/>
</dbReference>
<keyword evidence="1" id="KW-0540">Nuclease</keyword>